<dbReference type="KEGG" id="iva:Isova_2433"/>
<dbReference type="HOGENOM" id="CLU_052626_3_1_11"/>
<evidence type="ECO:0008006" key="3">
    <source>
        <dbReference type="Google" id="ProtNLM"/>
    </source>
</evidence>
<name>F6FS47_ISOV2</name>
<dbReference type="eggNOG" id="COG5340">
    <property type="taxonomic scope" value="Bacteria"/>
</dbReference>
<keyword evidence="2" id="KW-1185">Reference proteome</keyword>
<accession>F6FS47</accession>
<dbReference type="AlphaFoldDB" id="F6FS47"/>
<proteinExistence type="predicted"/>
<dbReference type="Proteomes" id="UP000009236">
    <property type="component" value="Chromosome"/>
</dbReference>
<evidence type="ECO:0000313" key="1">
    <source>
        <dbReference type="EMBL" id="AEG45144.1"/>
    </source>
</evidence>
<sequence length="333" mass="37057">MSVVHSTVPDVGPCAGAPAMVGSMTGSSRVYTAVPGLSPLLRRQSRVVTRAQLAALGVRDDHVRLHVRALRWRSLSEQVLVTHRGPLSRSAKRWAAVLGAPRGSVIGAWSALEVHGIENWFREPIHVVVPRGATPDRHPWLTVHESRRLRDDHVVEVDGLPVHTVARAAVDAAAWQRSWRTAAGLVAAVVQQRLATPAELRTMLDEVGAVRHRAVMRHALADIAGGADSLAEIDFARLCRRARLPEPFRQSVRTDARGLRRFLDVEWVLPGGRRFVVEIDGIGHIERDRWYDDLLRDAEIGADTRTVRIRLPAMAARYEPERVLAIVRRHLFS</sequence>
<organism evidence="2">
    <name type="scientific">Isoptericola variabilis (strain 225)</name>
    <dbReference type="NCBI Taxonomy" id="743718"/>
    <lineage>
        <taxon>Bacteria</taxon>
        <taxon>Bacillati</taxon>
        <taxon>Actinomycetota</taxon>
        <taxon>Actinomycetes</taxon>
        <taxon>Micrococcales</taxon>
        <taxon>Promicromonosporaceae</taxon>
        <taxon>Isoptericola</taxon>
    </lineage>
</organism>
<protein>
    <recommendedName>
        <fullName evidence="3">DUF559 domain-containing protein</fullName>
    </recommendedName>
</protein>
<gene>
    <name evidence="1" type="ordered locus">Isova_2433</name>
</gene>
<reference evidence="1 2" key="1">
    <citation type="submission" date="2011-05" db="EMBL/GenBank/DDBJ databases">
        <title>Complete sequence of Isoptericola variabilis 225.</title>
        <authorList>
            <consortium name="US DOE Joint Genome Institute"/>
            <person name="Lucas S."/>
            <person name="Han J."/>
            <person name="Lapidus A."/>
            <person name="Cheng J.-F."/>
            <person name="Goodwin L."/>
            <person name="Pitluck S."/>
            <person name="Peters L."/>
            <person name="Mikhailova N."/>
            <person name="Zeytun A."/>
            <person name="Han C."/>
            <person name="Tapia R."/>
            <person name="Land M."/>
            <person name="Hauser L."/>
            <person name="Kyrpides N."/>
            <person name="Ivanova N."/>
            <person name="Pagani I."/>
            <person name="Siebers A."/>
            <person name="Allgaier M."/>
            <person name="Thelen M."/>
            <person name="Hugenholtz P."/>
            <person name="Gladden J."/>
            <person name="Woyke T."/>
        </authorList>
    </citation>
    <scope>NUCLEOTIDE SEQUENCE [LARGE SCALE GENOMIC DNA]</scope>
    <source>
        <strain evidence="2">225</strain>
    </source>
</reference>
<dbReference type="STRING" id="743718.Isova_2433"/>
<evidence type="ECO:0000313" key="2">
    <source>
        <dbReference type="Proteomes" id="UP000009236"/>
    </source>
</evidence>
<dbReference type="EMBL" id="CP002810">
    <property type="protein sequence ID" value="AEG45144.1"/>
    <property type="molecule type" value="Genomic_DNA"/>
</dbReference>